<keyword evidence="5" id="KW-0165">Cleavage on pair of basic residues</keyword>
<sequence length="361" mass="38505">MLFSSLTTALIAATAALASPMKRESGLVVTVSTNAVEVESIADLAVTAKVENTGATDLRILNFATIFDANRLTRSFTVIKEGEAEEHVKFTGVSLNIDLSLVDDSGFTVIPAGGSVTVEHTNLAEIYDFETAGTGSFTFEPATVFQIEEGNSLNPVDNLVSLDSTSNSVTVDVTANVARREVAAEKRAVVTCNNASQRAQIQSSYTEAKSMASITANWISSNSGSALYRSYFGNNSPTTIRNRFVTIANENSSSRTLSCTDPYGACSGGVIAYMLIATTNIYFCQPFWSNVPQTRLCSGTSVAQRNIRGGTTLHELSHAVASTIDVTYGCSANQGLSDANKLRNADNYNCFAAQVYQNTQC</sequence>
<keyword evidence="16" id="KW-1185">Reference proteome</keyword>
<evidence type="ECO:0000313" key="15">
    <source>
        <dbReference type="EMBL" id="TFK99895.1"/>
    </source>
</evidence>
<dbReference type="OrthoDB" id="412874at2759"/>
<dbReference type="Gene3D" id="3.40.390.10">
    <property type="entry name" value="Collagenase (Catalytic Domain)"/>
    <property type="match status" value="1"/>
</dbReference>
<dbReference type="CDD" id="cd11008">
    <property type="entry name" value="M35_deuterolysin_like"/>
    <property type="match status" value="1"/>
</dbReference>
<comment type="similarity">
    <text evidence="2">Belongs to the peptidase M35 family.</text>
</comment>
<keyword evidence="8" id="KW-0378">Hydrolase</keyword>
<evidence type="ECO:0000256" key="9">
    <source>
        <dbReference type="ARBA" id="ARBA00022833"/>
    </source>
</evidence>
<evidence type="ECO:0000256" key="3">
    <source>
        <dbReference type="ARBA" id="ARBA00012431"/>
    </source>
</evidence>
<proteinExistence type="inferred from homology"/>
<evidence type="ECO:0000256" key="7">
    <source>
        <dbReference type="ARBA" id="ARBA00022729"/>
    </source>
</evidence>
<feature type="chain" id="PRO_5023021362" description="deuterolysin" evidence="14">
    <location>
        <begin position="19"/>
        <end position="361"/>
    </location>
</feature>
<dbReference type="EC" id="3.4.24.39" evidence="3"/>
<evidence type="ECO:0000256" key="10">
    <source>
        <dbReference type="ARBA" id="ARBA00023049"/>
    </source>
</evidence>
<dbReference type="PANTHER" id="PTHR37016">
    <property type="match status" value="1"/>
</dbReference>
<feature type="signal peptide" evidence="14">
    <location>
        <begin position="1"/>
        <end position="18"/>
    </location>
</feature>
<feature type="binding site" evidence="13">
    <location>
        <position position="318"/>
    </location>
    <ligand>
        <name>Zn(2+)</name>
        <dbReference type="ChEBI" id="CHEBI:29105"/>
        <note>catalytic</note>
    </ligand>
</feature>
<feature type="active site" evidence="12">
    <location>
        <position position="315"/>
    </location>
</feature>
<dbReference type="InterPro" id="IPR024079">
    <property type="entry name" value="MetalloPept_cat_dom_sf"/>
</dbReference>
<dbReference type="Gene3D" id="2.60.40.2970">
    <property type="match status" value="1"/>
</dbReference>
<evidence type="ECO:0000256" key="1">
    <source>
        <dbReference type="ARBA" id="ARBA00001187"/>
    </source>
</evidence>
<dbReference type="InterPro" id="IPR050414">
    <property type="entry name" value="Fungal_M35_metalloproteases"/>
</dbReference>
<accession>A0A5C3QCW8</accession>
<dbReference type="GO" id="GO:0004222">
    <property type="term" value="F:metalloendopeptidase activity"/>
    <property type="evidence" value="ECO:0007669"/>
    <property type="project" value="InterPro"/>
</dbReference>
<name>A0A5C3QCW8_9AGAR</name>
<organism evidence="15 16">
    <name type="scientific">Pterulicium gracile</name>
    <dbReference type="NCBI Taxonomy" id="1884261"/>
    <lineage>
        <taxon>Eukaryota</taxon>
        <taxon>Fungi</taxon>
        <taxon>Dikarya</taxon>
        <taxon>Basidiomycota</taxon>
        <taxon>Agaricomycotina</taxon>
        <taxon>Agaricomycetes</taxon>
        <taxon>Agaricomycetidae</taxon>
        <taxon>Agaricales</taxon>
        <taxon>Pleurotineae</taxon>
        <taxon>Pterulaceae</taxon>
        <taxon>Pterulicium</taxon>
    </lineage>
</organism>
<feature type="binding site" evidence="13">
    <location>
        <position position="325"/>
    </location>
    <ligand>
        <name>Zn(2+)</name>
        <dbReference type="ChEBI" id="CHEBI:29105"/>
        <note>catalytic</note>
    </ligand>
</feature>
<dbReference type="InterPro" id="IPR001384">
    <property type="entry name" value="Peptidase_M35"/>
</dbReference>
<dbReference type="EMBL" id="ML178831">
    <property type="protein sequence ID" value="TFK99895.1"/>
    <property type="molecule type" value="Genomic_DNA"/>
</dbReference>
<dbReference type="Pfam" id="PF02102">
    <property type="entry name" value="Peptidase_M35"/>
    <property type="match status" value="1"/>
</dbReference>
<evidence type="ECO:0000256" key="13">
    <source>
        <dbReference type="PIRSR" id="PIRSR601384-2"/>
    </source>
</evidence>
<dbReference type="STRING" id="1884261.A0A5C3QCW8"/>
<dbReference type="AlphaFoldDB" id="A0A5C3QCW8"/>
<evidence type="ECO:0000256" key="8">
    <source>
        <dbReference type="ARBA" id="ARBA00022801"/>
    </source>
</evidence>
<dbReference type="PANTHER" id="PTHR37016:SF3">
    <property type="entry name" value="NEUTRAL PROTEASE 2-RELATED"/>
    <property type="match status" value="1"/>
</dbReference>
<evidence type="ECO:0000256" key="12">
    <source>
        <dbReference type="PIRSR" id="PIRSR601384-1"/>
    </source>
</evidence>
<keyword evidence="7 14" id="KW-0732">Signal</keyword>
<evidence type="ECO:0000256" key="4">
    <source>
        <dbReference type="ARBA" id="ARBA00022670"/>
    </source>
</evidence>
<dbReference type="GO" id="GO:0046872">
    <property type="term" value="F:metal ion binding"/>
    <property type="evidence" value="ECO:0007669"/>
    <property type="project" value="UniProtKB-KW"/>
</dbReference>
<comment type="cofactor">
    <cofactor evidence="13">
        <name>Zn(2+)</name>
        <dbReference type="ChEBI" id="CHEBI:29105"/>
    </cofactor>
    <text evidence="13">Binds 1 zinc ion per subunit.</text>
</comment>
<keyword evidence="6 13" id="KW-0479">Metal-binding</keyword>
<dbReference type="Proteomes" id="UP000305067">
    <property type="component" value="Unassembled WGS sequence"/>
</dbReference>
<evidence type="ECO:0000256" key="14">
    <source>
        <dbReference type="SAM" id="SignalP"/>
    </source>
</evidence>
<feature type="binding site" evidence="13">
    <location>
        <position position="314"/>
    </location>
    <ligand>
        <name>Zn(2+)</name>
        <dbReference type="ChEBI" id="CHEBI:29105"/>
        <note>catalytic</note>
    </ligand>
</feature>
<dbReference type="SUPFAM" id="SSF55486">
    <property type="entry name" value="Metalloproteases ('zincins'), catalytic domain"/>
    <property type="match status" value="1"/>
</dbReference>
<evidence type="ECO:0000256" key="11">
    <source>
        <dbReference type="ARBA" id="ARBA00023145"/>
    </source>
</evidence>
<gene>
    <name evidence="15" type="ORF">BDV98DRAFT_550712</name>
</gene>
<dbReference type="GO" id="GO:0006508">
    <property type="term" value="P:proteolysis"/>
    <property type="evidence" value="ECO:0007669"/>
    <property type="project" value="UniProtKB-KW"/>
</dbReference>
<comment type="catalytic activity">
    <reaction evidence="1">
        <text>Preferential cleavage of bonds with hydrophobic residues in P1'. Also 3-Asn-|-Gln-4 and 8-Gly-|-Ser-9 bonds in insulin B chain.</text>
        <dbReference type="EC" id="3.4.24.39"/>
    </reaction>
</comment>
<evidence type="ECO:0000256" key="5">
    <source>
        <dbReference type="ARBA" id="ARBA00022685"/>
    </source>
</evidence>
<evidence type="ECO:0000256" key="2">
    <source>
        <dbReference type="ARBA" id="ARBA00010279"/>
    </source>
</evidence>
<keyword evidence="11" id="KW-0865">Zymogen</keyword>
<keyword evidence="4" id="KW-0645">Protease</keyword>
<protein>
    <recommendedName>
        <fullName evidence="3">deuterolysin</fullName>
        <ecNumber evidence="3">3.4.24.39</ecNumber>
    </recommendedName>
</protein>
<keyword evidence="9 13" id="KW-0862">Zinc</keyword>
<evidence type="ECO:0000256" key="6">
    <source>
        <dbReference type="ARBA" id="ARBA00022723"/>
    </source>
</evidence>
<keyword evidence="10" id="KW-0482">Metalloprotease</keyword>
<evidence type="ECO:0000313" key="16">
    <source>
        <dbReference type="Proteomes" id="UP000305067"/>
    </source>
</evidence>
<reference evidence="15 16" key="1">
    <citation type="journal article" date="2019" name="Nat. Ecol. Evol.">
        <title>Megaphylogeny resolves global patterns of mushroom evolution.</title>
        <authorList>
            <person name="Varga T."/>
            <person name="Krizsan K."/>
            <person name="Foldi C."/>
            <person name="Dima B."/>
            <person name="Sanchez-Garcia M."/>
            <person name="Sanchez-Ramirez S."/>
            <person name="Szollosi G.J."/>
            <person name="Szarkandi J.G."/>
            <person name="Papp V."/>
            <person name="Albert L."/>
            <person name="Andreopoulos W."/>
            <person name="Angelini C."/>
            <person name="Antonin V."/>
            <person name="Barry K.W."/>
            <person name="Bougher N.L."/>
            <person name="Buchanan P."/>
            <person name="Buyck B."/>
            <person name="Bense V."/>
            <person name="Catcheside P."/>
            <person name="Chovatia M."/>
            <person name="Cooper J."/>
            <person name="Damon W."/>
            <person name="Desjardin D."/>
            <person name="Finy P."/>
            <person name="Geml J."/>
            <person name="Haridas S."/>
            <person name="Hughes K."/>
            <person name="Justo A."/>
            <person name="Karasinski D."/>
            <person name="Kautmanova I."/>
            <person name="Kiss B."/>
            <person name="Kocsube S."/>
            <person name="Kotiranta H."/>
            <person name="LaButti K.M."/>
            <person name="Lechner B.E."/>
            <person name="Liimatainen K."/>
            <person name="Lipzen A."/>
            <person name="Lukacs Z."/>
            <person name="Mihaltcheva S."/>
            <person name="Morgado L.N."/>
            <person name="Niskanen T."/>
            <person name="Noordeloos M.E."/>
            <person name="Ohm R.A."/>
            <person name="Ortiz-Santana B."/>
            <person name="Ovrebo C."/>
            <person name="Racz N."/>
            <person name="Riley R."/>
            <person name="Savchenko A."/>
            <person name="Shiryaev A."/>
            <person name="Soop K."/>
            <person name="Spirin V."/>
            <person name="Szebenyi C."/>
            <person name="Tomsovsky M."/>
            <person name="Tulloss R.E."/>
            <person name="Uehling J."/>
            <person name="Grigoriev I.V."/>
            <person name="Vagvolgyi C."/>
            <person name="Papp T."/>
            <person name="Martin F.M."/>
            <person name="Miettinen O."/>
            <person name="Hibbett D.S."/>
            <person name="Nagy L.G."/>
        </authorList>
    </citation>
    <scope>NUCLEOTIDE SEQUENCE [LARGE SCALE GENOMIC DNA]</scope>
    <source>
        <strain evidence="15 16">CBS 309.79</strain>
    </source>
</reference>